<dbReference type="PANTHER" id="PTHR10622">
    <property type="entry name" value="HET DOMAIN-CONTAINING PROTEIN"/>
    <property type="match status" value="1"/>
</dbReference>
<dbReference type="PANTHER" id="PTHR10622:SF12">
    <property type="entry name" value="HET DOMAIN-CONTAINING PROTEIN"/>
    <property type="match status" value="1"/>
</dbReference>
<feature type="domain" description="Heterokaryon incompatibility" evidence="1">
    <location>
        <begin position="22"/>
        <end position="114"/>
    </location>
</feature>
<reference evidence="2" key="1">
    <citation type="journal article" date="2023" name="Mol. Phylogenet. Evol.">
        <title>Genome-scale phylogeny and comparative genomics of the fungal order Sordariales.</title>
        <authorList>
            <person name="Hensen N."/>
            <person name="Bonometti L."/>
            <person name="Westerberg I."/>
            <person name="Brannstrom I.O."/>
            <person name="Guillou S."/>
            <person name="Cros-Aarteil S."/>
            <person name="Calhoun S."/>
            <person name="Haridas S."/>
            <person name="Kuo A."/>
            <person name="Mondo S."/>
            <person name="Pangilinan J."/>
            <person name="Riley R."/>
            <person name="LaButti K."/>
            <person name="Andreopoulos B."/>
            <person name="Lipzen A."/>
            <person name="Chen C."/>
            <person name="Yan M."/>
            <person name="Daum C."/>
            <person name="Ng V."/>
            <person name="Clum A."/>
            <person name="Steindorff A."/>
            <person name="Ohm R.A."/>
            <person name="Martin F."/>
            <person name="Silar P."/>
            <person name="Natvig D.O."/>
            <person name="Lalanne C."/>
            <person name="Gautier V."/>
            <person name="Ament-Velasquez S.L."/>
            <person name="Kruys A."/>
            <person name="Hutchinson M.I."/>
            <person name="Powell A.J."/>
            <person name="Barry K."/>
            <person name="Miller A.N."/>
            <person name="Grigoriev I.V."/>
            <person name="Debuchy R."/>
            <person name="Gladieux P."/>
            <person name="Hiltunen Thoren M."/>
            <person name="Johannesson H."/>
        </authorList>
    </citation>
    <scope>NUCLEOTIDE SEQUENCE</scope>
    <source>
        <strain evidence="2">CBS 123565</strain>
    </source>
</reference>
<dbReference type="EMBL" id="MU853423">
    <property type="protein sequence ID" value="KAK4131561.1"/>
    <property type="molecule type" value="Genomic_DNA"/>
</dbReference>
<reference evidence="2" key="2">
    <citation type="submission" date="2023-05" db="EMBL/GenBank/DDBJ databases">
        <authorList>
            <consortium name="Lawrence Berkeley National Laboratory"/>
            <person name="Steindorff A."/>
            <person name="Hensen N."/>
            <person name="Bonometti L."/>
            <person name="Westerberg I."/>
            <person name="Brannstrom I.O."/>
            <person name="Guillou S."/>
            <person name="Cros-Aarteil S."/>
            <person name="Calhoun S."/>
            <person name="Haridas S."/>
            <person name="Kuo A."/>
            <person name="Mondo S."/>
            <person name="Pangilinan J."/>
            <person name="Riley R."/>
            <person name="Labutti K."/>
            <person name="Andreopoulos B."/>
            <person name="Lipzen A."/>
            <person name="Chen C."/>
            <person name="Yanf M."/>
            <person name="Daum C."/>
            <person name="Ng V."/>
            <person name="Clum A."/>
            <person name="Ohm R."/>
            <person name="Martin F."/>
            <person name="Silar P."/>
            <person name="Natvig D."/>
            <person name="Lalanne C."/>
            <person name="Gautier V."/>
            <person name="Ament-Velasquez S.L."/>
            <person name="Kruys A."/>
            <person name="Hutchinson M.I."/>
            <person name="Powell A.J."/>
            <person name="Barry K."/>
            <person name="Miller A.N."/>
            <person name="Grigoriev I.V."/>
            <person name="Debuchy R."/>
            <person name="Gladieux P."/>
            <person name="Thoren M.H."/>
            <person name="Johannesson H."/>
        </authorList>
    </citation>
    <scope>NUCLEOTIDE SEQUENCE</scope>
    <source>
        <strain evidence="2">CBS 123565</strain>
    </source>
</reference>
<name>A0AAN6UFA4_9PEZI</name>
<sequence>MRLINTTTLALEEFHGDRIPVYAILSHTWGDDEVTFQHFTTLPAAELAARRGFAKIRHTCRLARKSAIDWAWVDTCCIDKSSSAELTEAINSMFRWYAGARACYAYLADLEADAKEGGGGGFAHCRWFGRGWTLQELIAPRRLGFYNRDWEFQGEKTGLSAVLAEITGIGAGVLDDAGLLGTVPVAQRMSWAAGRQTTRAEDLAYCLVGIFGVNMPLLYGEGDRAFLRLQEEIIKESNDLTLFAWHAAPGAASAQKHWGILAPSARAFADCADIETWVDPMHNNECAMTSKGLRVTPVPGGGLRLGGDGAYVMNLQCHRRDRLENLGILLQQHGCDVYTRVRADTMSTAPRSSRDKYRMFYVLKTVSPARAVVLGTSHRRAIDLSRALASLAGLDIRLASLQPEGHWDGQRSLFLTRGTRNFNCQVRLEMRGPRGALCRMVMECRLAEDGLSVTLADEDEQNTEEHMLAAGFPKPHVSASPNQAAAARWSPTRWLAVRAVQDFVNGQPVYFVVVEKTGKK</sequence>
<evidence type="ECO:0000313" key="2">
    <source>
        <dbReference type="EMBL" id="KAK4131561.1"/>
    </source>
</evidence>
<dbReference type="InterPro" id="IPR010730">
    <property type="entry name" value="HET"/>
</dbReference>
<dbReference type="AlphaFoldDB" id="A0AAN6UFA4"/>
<accession>A0AAN6UFA4</accession>
<evidence type="ECO:0000313" key="3">
    <source>
        <dbReference type="Proteomes" id="UP001304895"/>
    </source>
</evidence>
<keyword evidence="3" id="KW-1185">Reference proteome</keyword>
<comment type="caution">
    <text evidence="2">The sequence shown here is derived from an EMBL/GenBank/DDBJ whole genome shotgun (WGS) entry which is preliminary data.</text>
</comment>
<evidence type="ECO:0000259" key="1">
    <source>
        <dbReference type="Pfam" id="PF06985"/>
    </source>
</evidence>
<gene>
    <name evidence="2" type="ORF">BT67DRAFT_387693</name>
</gene>
<organism evidence="2 3">
    <name type="scientific">Trichocladium antarcticum</name>
    <dbReference type="NCBI Taxonomy" id="1450529"/>
    <lineage>
        <taxon>Eukaryota</taxon>
        <taxon>Fungi</taxon>
        <taxon>Dikarya</taxon>
        <taxon>Ascomycota</taxon>
        <taxon>Pezizomycotina</taxon>
        <taxon>Sordariomycetes</taxon>
        <taxon>Sordariomycetidae</taxon>
        <taxon>Sordariales</taxon>
        <taxon>Chaetomiaceae</taxon>
        <taxon>Trichocladium</taxon>
    </lineage>
</organism>
<dbReference type="Pfam" id="PF06985">
    <property type="entry name" value="HET"/>
    <property type="match status" value="1"/>
</dbReference>
<proteinExistence type="predicted"/>
<dbReference type="Proteomes" id="UP001304895">
    <property type="component" value="Unassembled WGS sequence"/>
</dbReference>
<protein>
    <submittedName>
        <fullName evidence="2">HET-domain-containing protein</fullName>
    </submittedName>
</protein>